<dbReference type="Pfam" id="PF00512">
    <property type="entry name" value="HisKA"/>
    <property type="match status" value="1"/>
</dbReference>
<dbReference type="InterPro" id="IPR036097">
    <property type="entry name" value="HisK_dim/P_sf"/>
</dbReference>
<comment type="subcellular location">
    <subcellularLocation>
        <location evidence="2">Membrane</location>
    </subcellularLocation>
</comment>
<protein>
    <recommendedName>
        <fullName evidence="3">histidine kinase</fullName>
        <ecNumber evidence="3">2.7.13.3</ecNumber>
    </recommendedName>
</protein>
<dbReference type="PANTHER" id="PTHR45436">
    <property type="entry name" value="SENSOR HISTIDINE KINASE YKOH"/>
    <property type="match status" value="1"/>
</dbReference>
<dbReference type="InterPro" id="IPR050428">
    <property type="entry name" value="TCS_sensor_his_kinase"/>
</dbReference>
<evidence type="ECO:0000256" key="1">
    <source>
        <dbReference type="ARBA" id="ARBA00000085"/>
    </source>
</evidence>
<dbReference type="EC" id="2.7.13.3" evidence="3"/>
<comment type="caution">
    <text evidence="14">The sequence shown here is derived from an EMBL/GenBank/DDBJ whole genome shotgun (WGS) entry which is preliminary data.</text>
</comment>
<evidence type="ECO:0000256" key="7">
    <source>
        <dbReference type="ARBA" id="ARBA00022777"/>
    </source>
</evidence>
<keyword evidence="10 11" id="KW-0472">Membrane</keyword>
<feature type="transmembrane region" description="Helical" evidence="11">
    <location>
        <begin position="157"/>
        <end position="177"/>
    </location>
</feature>
<evidence type="ECO:0000259" key="13">
    <source>
        <dbReference type="PROSITE" id="PS50885"/>
    </source>
</evidence>
<evidence type="ECO:0000256" key="6">
    <source>
        <dbReference type="ARBA" id="ARBA00022692"/>
    </source>
</evidence>
<dbReference type="SUPFAM" id="SSF47384">
    <property type="entry name" value="Homodimeric domain of signal transducing histidine kinase"/>
    <property type="match status" value="1"/>
</dbReference>
<dbReference type="FunFam" id="1.10.287.130:FF:000001">
    <property type="entry name" value="Two-component sensor histidine kinase"/>
    <property type="match status" value="1"/>
</dbReference>
<dbReference type="EMBL" id="QSGO01000031">
    <property type="protein sequence ID" value="RHB29654.1"/>
    <property type="molecule type" value="Genomic_DNA"/>
</dbReference>
<dbReference type="GO" id="GO:0000155">
    <property type="term" value="F:phosphorelay sensor kinase activity"/>
    <property type="evidence" value="ECO:0007669"/>
    <property type="project" value="InterPro"/>
</dbReference>
<keyword evidence="4" id="KW-0597">Phosphoprotein</keyword>
<evidence type="ECO:0000256" key="9">
    <source>
        <dbReference type="ARBA" id="ARBA00023012"/>
    </source>
</evidence>
<evidence type="ECO:0000256" key="2">
    <source>
        <dbReference type="ARBA" id="ARBA00004370"/>
    </source>
</evidence>
<evidence type="ECO:0000256" key="4">
    <source>
        <dbReference type="ARBA" id="ARBA00022553"/>
    </source>
</evidence>
<keyword evidence="6 11" id="KW-0812">Transmembrane</keyword>
<dbReference type="SUPFAM" id="SSF55874">
    <property type="entry name" value="ATPase domain of HSP90 chaperone/DNA topoisomerase II/histidine kinase"/>
    <property type="match status" value="1"/>
</dbReference>
<dbReference type="InterPro" id="IPR005467">
    <property type="entry name" value="His_kinase_dom"/>
</dbReference>
<dbReference type="SUPFAM" id="SSF158472">
    <property type="entry name" value="HAMP domain-like"/>
    <property type="match status" value="1"/>
</dbReference>
<dbReference type="CDD" id="cd06225">
    <property type="entry name" value="HAMP"/>
    <property type="match status" value="1"/>
</dbReference>
<dbReference type="SMART" id="SM00304">
    <property type="entry name" value="HAMP"/>
    <property type="match status" value="1"/>
</dbReference>
<dbReference type="Pfam" id="PF00672">
    <property type="entry name" value="HAMP"/>
    <property type="match status" value="1"/>
</dbReference>
<dbReference type="GO" id="GO:0005886">
    <property type="term" value="C:plasma membrane"/>
    <property type="evidence" value="ECO:0007669"/>
    <property type="project" value="TreeGrafter"/>
</dbReference>
<dbReference type="SMART" id="SM00388">
    <property type="entry name" value="HisKA"/>
    <property type="match status" value="1"/>
</dbReference>
<proteinExistence type="predicted"/>
<dbReference type="SMART" id="SM00387">
    <property type="entry name" value="HATPase_c"/>
    <property type="match status" value="1"/>
</dbReference>
<dbReference type="Proteomes" id="UP000284379">
    <property type="component" value="Unassembled WGS sequence"/>
</dbReference>
<dbReference type="Gene3D" id="6.10.340.10">
    <property type="match status" value="1"/>
</dbReference>
<organism evidence="14 15">
    <name type="scientific">Bacteroides nordii</name>
    <dbReference type="NCBI Taxonomy" id="291645"/>
    <lineage>
        <taxon>Bacteria</taxon>
        <taxon>Pseudomonadati</taxon>
        <taxon>Bacteroidota</taxon>
        <taxon>Bacteroidia</taxon>
        <taxon>Bacteroidales</taxon>
        <taxon>Bacteroidaceae</taxon>
        <taxon>Bacteroides</taxon>
    </lineage>
</organism>
<dbReference type="PROSITE" id="PS50109">
    <property type="entry name" value="HIS_KIN"/>
    <property type="match status" value="1"/>
</dbReference>
<evidence type="ECO:0000313" key="14">
    <source>
        <dbReference type="EMBL" id="RHB29654.1"/>
    </source>
</evidence>
<evidence type="ECO:0000256" key="3">
    <source>
        <dbReference type="ARBA" id="ARBA00012438"/>
    </source>
</evidence>
<reference evidence="14 15" key="1">
    <citation type="submission" date="2018-08" db="EMBL/GenBank/DDBJ databases">
        <title>A genome reference for cultivated species of the human gut microbiota.</title>
        <authorList>
            <person name="Zou Y."/>
            <person name="Xue W."/>
            <person name="Luo G."/>
        </authorList>
    </citation>
    <scope>NUCLEOTIDE SEQUENCE [LARGE SCALE GENOMIC DNA]</scope>
    <source>
        <strain evidence="14 15">AM40-30BH</strain>
    </source>
</reference>
<dbReference type="PANTHER" id="PTHR45436:SF5">
    <property type="entry name" value="SENSOR HISTIDINE KINASE TRCS"/>
    <property type="match status" value="1"/>
</dbReference>
<keyword evidence="8 11" id="KW-1133">Transmembrane helix</keyword>
<evidence type="ECO:0000313" key="15">
    <source>
        <dbReference type="Proteomes" id="UP000284379"/>
    </source>
</evidence>
<dbReference type="InterPro" id="IPR003660">
    <property type="entry name" value="HAMP_dom"/>
</dbReference>
<keyword evidence="9" id="KW-0902">Two-component regulatory system</keyword>
<dbReference type="PROSITE" id="PS50885">
    <property type="entry name" value="HAMP"/>
    <property type="match status" value="1"/>
</dbReference>
<keyword evidence="7" id="KW-0418">Kinase</keyword>
<evidence type="ECO:0000259" key="12">
    <source>
        <dbReference type="PROSITE" id="PS50109"/>
    </source>
</evidence>
<sequence>MKIRTKLTLRYTSVTAAIFLLSMLAIYFFSEHSRSKTFFRDLRQEGITKAHLFLRNQVDASTMQSIYINNTAFINEVEVAVYSPSFEMIYHDAYQNDIVKETPEMIKQILEKKSIEFYQDEFQAIGMVYIFQGKTYIITAAAYDGYGYENQKALKDILIILSVMGLSILIIVGYLLARSALIPVSNIVKEVESISAQQINKRLPVEKKRDELGELSLTFNQMLDRLEMAFRSQKMFVSNVSHELRTPMAALITELELALLKERKPQEYEMAINNVIQDSHRVVKLIEGLLNLAKADYLPEQIKMENSRLDELLLDARELVMKANPNYKVELIFEQEAEDDSVITVLGNSYLLTTAFVNLIENNCKFSKNQTSFIQISFWQTSSIIRFSDNGVGISDKDKPHLFTPFYRGDNRSYTDGHGIGMSLTQKIITLHHGKIEVNSQLGEGTTYTVELPHI</sequence>
<dbReference type="Gene3D" id="1.10.287.130">
    <property type="match status" value="1"/>
</dbReference>
<name>A0A413V7W4_9BACE</name>
<dbReference type="InterPro" id="IPR003594">
    <property type="entry name" value="HATPase_dom"/>
</dbReference>
<evidence type="ECO:0000256" key="10">
    <source>
        <dbReference type="ARBA" id="ARBA00023136"/>
    </source>
</evidence>
<evidence type="ECO:0000256" key="11">
    <source>
        <dbReference type="SAM" id="Phobius"/>
    </source>
</evidence>
<accession>A0A413V7W4</accession>
<feature type="domain" description="Histidine kinase" evidence="12">
    <location>
        <begin position="239"/>
        <end position="455"/>
    </location>
</feature>
<dbReference type="PRINTS" id="PR00344">
    <property type="entry name" value="BCTRLSENSOR"/>
</dbReference>
<dbReference type="RefSeq" id="WP_002561873.1">
    <property type="nucleotide sequence ID" value="NZ_CABJFV010000031.1"/>
</dbReference>
<dbReference type="CDD" id="cd00075">
    <property type="entry name" value="HATPase"/>
    <property type="match status" value="1"/>
</dbReference>
<dbReference type="InterPro" id="IPR004358">
    <property type="entry name" value="Sig_transdc_His_kin-like_C"/>
</dbReference>
<dbReference type="AlphaFoldDB" id="A0A413V7W4"/>
<comment type="catalytic activity">
    <reaction evidence="1">
        <text>ATP + protein L-histidine = ADP + protein N-phospho-L-histidine.</text>
        <dbReference type="EC" id="2.7.13.3"/>
    </reaction>
</comment>
<feature type="transmembrane region" description="Helical" evidence="11">
    <location>
        <begin position="12"/>
        <end position="30"/>
    </location>
</feature>
<gene>
    <name evidence="14" type="ORF">DW888_19665</name>
</gene>
<keyword evidence="5" id="KW-0808">Transferase</keyword>
<dbReference type="CDD" id="cd00082">
    <property type="entry name" value="HisKA"/>
    <property type="match status" value="1"/>
</dbReference>
<dbReference type="InterPro" id="IPR003661">
    <property type="entry name" value="HisK_dim/P_dom"/>
</dbReference>
<dbReference type="InterPro" id="IPR036890">
    <property type="entry name" value="HATPase_C_sf"/>
</dbReference>
<evidence type="ECO:0000256" key="8">
    <source>
        <dbReference type="ARBA" id="ARBA00022989"/>
    </source>
</evidence>
<evidence type="ECO:0000256" key="5">
    <source>
        <dbReference type="ARBA" id="ARBA00022679"/>
    </source>
</evidence>
<dbReference type="Pfam" id="PF02518">
    <property type="entry name" value="HATPase_c"/>
    <property type="match status" value="1"/>
</dbReference>
<feature type="domain" description="HAMP" evidence="13">
    <location>
        <begin position="178"/>
        <end position="231"/>
    </location>
</feature>
<dbReference type="Gene3D" id="3.30.565.10">
    <property type="entry name" value="Histidine kinase-like ATPase, C-terminal domain"/>
    <property type="match status" value="1"/>
</dbReference>